<dbReference type="Gene3D" id="4.10.1060.50">
    <property type="match status" value="1"/>
</dbReference>
<name>A0A5D0MQ67_FLESI</name>
<dbReference type="PROSITE" id="PS01358">
    <property type="entry name" value="ZF_RANBP2_1"/>
    <property type="match status" value="1"/>
</dbReference>
<feature type="region of interest" description="Disordered" evidence="4">
    <location>
        <begin position="36"/>
        <end position="67"/>
    </location>
</feature>
<evidence type="ECO:0000313" key="6">
    <source>
        <dbReference type="EMBL" id="TYB33760.1"/>
    </source>
</evidence>
<evidence type="ECO:0000256" key="2">
    <source>
        <dbReference type="ARBA" id="ARBA00022771"/>
    </source>
</evidence>
<dbReference type="InterPro" id="IPR038587">
    <property type="entry name" value="Ribosomal_eL40_sf"/>
</dbReference>
<reference evidence="6 7" key="1">
    <citation type="submission" date="2019-08" db="EMBL/GenBank/DDBJ databases">
        <title>Genomic characterization of a novel candidate phylum (ARYD3) from a high temperature, high salinity tertiary oil reservoir in north central Oklahoma, USA.</title>
        <authorList>
            <person name="Youssef N.H."/>
            <person name="Yadav A."/>
            <person name="Elshahed M.S."/>
        </authorList>
    </citation>
    <scope>NUCLEOTIDE SEQUENCE [LARGE SCALE GENOMIC DNA]</scope>
    <source>
        <strain evidence="6">ARYD1</strain>
    </source>
</reference>
<dbReference type="Proteomes" id="UP000323337">
    <property type="component" value="Unassembled WGS sequence"/>
</dbReference>
<organism evidence="6 7">
    <name type="scientific">Flexistipes sinusarabici</name>
    <dbReference type="NCBI Taxonomy" id="2352"/>
    <lineage>
        <taxon>Bacteria</taxon>
        <taxon>Pseudomonadati</taxon>
        <taxon>Deferribacterota</taxon>
        <taxon>Deferribacteres</taxon>
        <taxon>Deferribacterales</taxon>
        <taxon>Flexistipitaceae</taxon>
        <taxon>Flexistipes</taxon>
    </lineage>
</organism>
<accession>A0A5D0MQ67</accession>
<dbReference type="GO" id="GO:0008270">
    <property type="term" value="F:zinc ion binding"/>
    <property type="evidence" value="ECO:0007669"/>
    <property type="project" value="UniProtKB-KW"/>
</dbReference>
<evidence type="ECO:0000313" key="7">
    <source>
        <dbReference type="Proteomes" id="UP000323337"/>
    </source>
</evidence>
<evidence type="ECO:0000256" key="1">
    <source>
        <dbReference type="ARBA" id="ARBA00022723"/>
    </source>
</evidence>
<feature type="compositionally biased region" description="Polar residues" evidence="4">
    <location>
        <begin position="57"/>
        <end position="67"/>
    </location>
</feature>
<gene>
    <name evidence="6" type="ORF">FXF49_04645</name>
</gene>
<comment type="caution">
    <text evidence="6">The sequence shown here is derived from an EMBL/GenBank/DDBJ whole genome shotgun (WGS) entry which is preliminary data.</text>
</comment>
<evidence type="ECO:0000256" key="3">
    <source>
        <dbReference type="ARBA" id="ARBA00022833"/>
    </source>
</evidence>
<keyword evidence="3" id="KW-0862">Zinc</keyword>
<evidence type="ECO:0000259" key="5">
    <source>
        <dbReference type="PROSITE" id="PS01358"/>
    </source>
</evidence>
<dbReference type="RefSeq" id="WP_273266833.1">
    <property type="nucleotide sequence ID" value="NZ_JAAZVV010000112.1"/>
</dbReference>
<dbReference type="InterPro" id="IPR001876">
    <property type="entry name" value="Znf_RanBP2"/>
</dbReference>
<keyword evidence="1" id="KW-0479">Metal-binding</keyword>
<sequence>MSENVSNEAHDWFGWICSECGHQNPVSQTICEKCQKVTKPQSGKTEEWSDKSEEDTNNPNDDVQVNK</sequence>
<protein>
    <recommendedName>
        <fullName evidence="5">RanBP2-type domain-containing protein</fullName>
    </recommendedName>
</protein>
<feature type="domain" description="RanBP2-type" evidence="5">
    <location>
        <begin position="15"/>
        <end position="34"/>
    </location>
</feature>
<keyword evidence="2" id="KW-0863">Zinc-finger</keyword>
<evidence type="ECO:0000256" key="4">
    <source>
        <dbReference type="SAM" id="MobiDB-lite"/>
    </source>
</evidence>
<dbReference type="EMBL" id="VSIV01000107">
    <property type="protein sequence ID" value="TYB33760.1"/>
    <property type="molecule type" value="Genomic_DNA"/>
</dbReference>
<dbReference type="AlphaFoldDB" id="A0A5D0MQ67"/>
<proteinExistence type="predicted"/>